<evidence type="ECO:0000313" key="2">
    <source>
        <dbReference type="EMBL" id="KAK4562479.1"/>
    </source>
</evidence>
<sequence length="79" mass="8844">MGFRLPGVIHAMQTLKRSSTTASQAASKAIDVPKGYFAPLFQHLLSQAEEEYGYNHPMGGFRIPCREDIFLDLTSRLTE</sequence>
<dbReference type="GO" id="GO:0009733">
    <property type="term" value="P:response to auxin"/>
    <property type="evidence" value="ECO:0007669"/>
    <property type="project" value="InterPro"/>
</dbReference>
<proteinExistence type="inferred from homology"/>
<name>A0AAN7E4C5_QUERU</name>
<organism evidence="2 3">
    <name type="scientific">Quercus rubra</name>
    <name type="common">Northern red oak</name>
    <name type="synonym">Quercus borealis</name>
    <dbReference type="NCBI Taxonomy" id="3512"/>
    <lineage>
        <taxon>Eukaryota</taxon>
        <taxon>Viridiplantae</taxon>
        <taxon>Streptophyta</taxon>
        <taxon>Embryophyta</taxon>
        <taxon>Tracheophyta</taxon>
        <taxon>Spermatophyta</taxon>
        <taxon>Magnoliopsida</taxon>
        <taxon>eudicotyledons</taxon>
        <taxon>Gunneridae</taxon>
        <taxon>Pentapetalae</taxon>
        <taxon>rosids</taxon>
        <taxon>fabids</taxon>
        <taxon>Fagales</taxon>
        <taxon>Fagaceae</taxon>
        <taxon>Quercus</taxon>
    </lineage>
</organism>
<comment type="similarity">
    <text evidence="1">Belongs to the ARG7 family.</text>
</comment>
<accession>A0AAN7E4C5</accession>
<comment type="caution">
    <text evidence="2">The sequence shown here is derived from an EMBL/GenBank/DDBJ whole genome shotgun (WGS) entry which is preliminary data.</text>
</comment>
<gene>
    <name evidence="2" type="ORF">RGQ29_005107</name>
</gene>
<dbReference type="Pfam" id="PF02519">
    <property type="entry name" value="Auxin_inducible"/>
    <property type="match status" value="1"/>
</dbReference>
<evidence type="ECO:0000313" key="3">
    <source>
        <dbReference type="Proteomes" id="UP001324115"/>
    </source>
</evidence>
<dbReference type="Proteomes" id="UP001324115">
    <property type="component" value="Unassembled WGS sequence"/>
</dbReference>
<dbReference type="InterPro" id="IPR003676">
    <property type="entry name" value="SAUR_fam"/>
</dbReference>
<dbReference type="AlphaFoldDB" id="A0AAN7E4C5"/>
<evidence type="ECO:0000256" key="1">
    <source>
        <dbReference type="ARBA" id="ARBA00006974"/>
    </source>
</evidence>
<dbReference type="PANTHER" id="PTHR31929">
    <property type="entry name" value="SAUR-LIKE AUXIN-RESPONSIVE PROTEIN FAMILY-RELATED"/>
    <property type="match status" value="1"/>
</dbReference>
<dbReference type="EMBL" id="JAXUIC010000011">
    <property type="protein sequence ID" value="KAK4562479.1"/>
    <property type="molecule type" value="Genomic_DNA"/>
</dbReference>
<keyword evidence="3" id="KW-1185">Reference proteome</keyword>
<protein>
    <submittedName>
        <fullName evidence="2">Uncharacterized protein</fullName>
    </submittedName>
</protein>
<reference evidence="2 3" key="1">
    <citation type="journal article" date="2023" name="G3 (Bethesda)">
        <title>A haplotype-resolved chromosome-scale genome for Quercus rubra L. provides insights into the genetics of adaptive traits for red oak species.</title>
        <authorList>
            <person name="Kapoor B."/>
            <person name="Jenkins J."/>
            <person name="Schmutz J."/>
            <person name="Zhebentyayeva T."/>
            <person name="Kuelheim C."/>
            <person name="Coggeshall M."/>
            <person name="Heim C."/>
            <person name="Lasky J.R."/>
            <person name="Leites L."/>
            <person name="Islam-Faridi N."/>
            <person name="Romero-Severson J."/>
            <person name="DeLeo V.L."/>
            <person name="Lucas S.M."/>
            <person name="Lazic D."/>
            <person name="Gailing O."/>
            <person name="Carlson J."/>
            <person name="Staton M."/>
        </authorList>
    </citation>
    <scope>NUCLEOTIDE SEQUENCE [LARGE SCALE GENOMIC DNA]</scope>
    <source>
        <strain evidence="2">Pseudo-F2</strain>
    </source>
</reference>